<protein>
    <recommendedName>
        <fullName evidence="8">Apoptosis-inducing TAF9-like domain 1 family protein</fullName>
    </recommendedName>
</protein>
<dbReference type="PANTHER" id="PTHR22980:SF0">
    <property type="entry name" value="CENTROMERE PROTEIN S"/>
    <property type="match status" value="1"/>
</dbReference>
<dbReference type="OrthoDB" id="1872155at2759"/>
<evidence type="ECO:0000256" key="5">
    <source>
        <dbReference type="SAM" id="MobiDB-lite"/>
    </source>
</evidence>
<dbReference type="AlphaFoldDB" id="A0A4S2MVZ0"/>
<reference evidence="6 7" key="1">
    <citation type="submission" date="2019-04" db="EMBL/GenBank/DDBJ databases">
        <title>Comparative genomics and transcriptomics to analyze fruiting body development in filamentous ascomycetes.</title>
        <authorList>
            <consortium name="DOE Joint Genome Institute"/>
            <person name="Lutkenhaus R."/>
            <person name="Traeger S."/>
            <person name="Breuer J."/>
            <person name="Kuo A."/>
            <person name="Lipzen A."/>
            <person name="Pangilinan J."/>
            <person name="Dilworth D."/>
            <person name="Sandor L."/>
            <person name="Poggeler S."/>
            <person name="Barry K."/>
            <person name="Grigoriev I.V."/>
            <person name="Nowrousian M."/>
        </authorList>
    </citation>
    <scope>NUCLEOTIDE SEQUENCE [LARGE SCALE GENOMIC DNA]</scope>
    <source>
        <strain evidence="6 7">CBS 389.68</strain>
    </source>
</reference>
<evidence type="ECO:0000256" key="3">
    <source>
        <dbReference type="ARBA" id="ARBA00023125"/>
    </source>
</evidence>
<dbReference type="GO" id="GO:0003677">
    <property type="term" value="F:DNA binding"/>
    <property type="evidence" value="ECO:0007669"/>
    <property type="project" value="UniProtKB-KW"/>
</dbReference>
<dbReference type="GO" id="GO:0006281">
    <property type="term" value="P:DNA repair"/>
    <property type="evidence" value="ECO:0007669"/>
    <property type="project" value="UniProtKB-KW"/>
</dbReference>
<dbReference type="Proteomes" id="UP000298138">
    <property type="component" value="Unassembled WGS sequence"/>
</dbReference>
<dbReference type="InterPro" id="IPR029003">
    <property type="entry name" value="CENP-S/Mhf1"/>
</dbReference>
<dbReference type="EMBL" id="ML220122">
    <property type="protein sequence ID" value="TGZ80780.1"/>
    <property type="molecule type" value="Genomic_DNA"/>
</dbReference>
<organism evidence="6 7">
    <name type="scientific">Ascodesmis nigricans</name>
    <dbReference type="NCBI Taxonomy" id="341454"/>
    <lineage>
        <taxon>Eukaryota</taxon>
        <taxon>Fungi</taxon>
        <taxon>Dikarya</taxon>
        <taxon>Ascomycota</taxon>
        <taxon>Pezizomycotina</taxon>
        <taxon>Pezizomycetes</taxon>
        <taxon>Pezizales</taxon>
        <taxon>Ascodesmidaceae</taxon>
        <taxon>Ascodesmis</taxon>
    </lineage>
</organism>
<gene>
    <name evidence="6" type="ORF">EX30DRAFT_395952</name>
</gene>
<dbReference type="InParanoid" id="A0A4S2MVZ0"/>
<keyword evidence="3" id="KW-0238">DNA-binding</keyword>
<keyword evidence="7" id="KW-1185">Reference proteome</keyword>
<accession>A0A4S2MVZ0</accession>
<dbReference type="GO" id="GO:0046982">
    <property type="term" value="F:protein heterodimerization activity"/>
    <property type="evidence" value="ECO:0007669"/>
    <property type="project" value="InterPro"/>
</dbReference>
<dbReference type="GO" id="GO:0000712">
    <property type="term" value="P:resolution of meiotic recombination intermediates"/>
    <property type="evidence" value="ECO:0007669"/>
    <property type="project" value="TreeGrafter"/>
</dbReference>
<name>A0A4S2MVZ0_9PEZI</name>
<evidence type="ECO:0000256" key="4">
    <source>
        <dbReference type="ARBA" id="ARBA00023204"/>
    </source>
</evidence>
<evidence type="ECO:0000256" key="1">
    <source>
        <dbReference type="ARBA" id="ARBA00006612"/>
    </source>
</evidence>
<keyword evidence="4" id="KW-0234">DNA repair</keyword>
<dbReference type="PANTHER" id="PTHR22980">
    <property type="entry name" value="CORTISTATIN"/>
    <property type="match status" value="1"/>
</dbReference>
<dbReference type="Gene3D" id="1.10.20.10">
    <property type="entry name" value="Histone, subunit A"/>
    <property type="match status" value="1"/>
</dbReference>
<dbReference type="GO" id="GO:0031297">
    <property type="term" value="P:replication fork processing"/>
    <property type="evidence" value="ECO:0007669"/>
    <property type="project" value="TreeGrafter"/>
</dbReference>
<dbReference type="SUPFAM" id="SSF47113">
    <property type="entry name" value="Histone-fold"/>
    <property type="match status" value="1"/>
</dbReference>
<dbReference type="Pfam" id="PF15630">
    <property type="entry name" value="CENP-S"/>
    <property type="match status" value="1"/>
</dbReference>
<keyword evidence="2" id="KW-0227">DNA damage</keyword>
<evidence type="ECO:0008006" key="8">
    <source>
        <dbReference type="Google" id="ProtNLM"/>
    </source>
</evidence>
<evidence type="ECO:0000313" key="7">
    <source>
        <dbReference type="Proteomes" id="UP000298138"/>
    </source>
</evidence>
<feature type="region of interest" description="Disordered" evidence="5">
    <location>
        <begin position="102"/>
        <end position="125"/>
    </location>
</feature>
<dbReference type="CDD" id="cd22919">
    <property type="entry name" value="HFD_CENP-S"/>
    <property type="match status" value="1"/>
</dbReference>
<dbReference type="InterPro" id="IPR009072">
    <property type="entry name" value="Histone-fold"/>
</dbReference>
<dbReference type="FunCoup" id="A0A4S2MVZ0">
    <property type="interactions" value="39"/>
</dbReference>
<proteinExistence type="inferred from homology"/>
<evidence type="ECO:0000256" key="2">
    <source>
        <dbReference type="ARBA" id="ARBA00022763"/>
    </source>
</evidence>
<dbReference type="STRING" id="341454.A0A4S2MVZ0"/>
<dbReference type="GO" id="GO:0003682">
    <property type="term" value="F:chromatin binding"/>
    <property type="evidence" value="ECO:0007669"/>
    <property type="project" value="TreeGrafter"/>
</dbReference>
<dbReference type="GO" id="GO:0071821">
    <property type="term" value="C:FANCM-MHF complex"/>
    <property type="evidence" value="ECO:0007669"/>
    <property type="project" value="InterPro"/>
</dbReference>
<evidence type="ECO:0000313" key="6">
    <source>
        <dbReference type="EMBL" id="TGZ80780.1"/>
    </source>
</evidence>
<comment type="similarity">
    <text evidence="1">Belongs to the TAF9 family. CENP-S/MHF1 subfamily.</text>
</comment>
<sequence>MPNPSNSPDPEAYQERLKSTLWSKLGPLIDHETAAKLPDVNTSPQFIGALTEMVWVQLESVVGDLEAFAGHANRTTINTDDVLLLTRRNEGLESLIREKIEEGKTERAAATAATAGSGRGRKRKA</sequence>